<sequence length="223" mass="23413">MTAQGPGSPGSERPPGPESTRQLWTLFLVYLTPFALAAVVVLWAAFAGHDFGAMATVVAALVTVLPAMEWVGRRDDRIQVTRNRQIFLAALGVAVTGAAVTAFALSTASEDVTGRSHLLHAKDMNDGATAQLNVDAEPSNGKLELTLSAEDNADGAGTSCVPTSRLRFHGTDLAGESTVDLDDVVTKTLPVRANGPRVRLTITLESGSGLCQVDLTLKSVNYP</sequence>
<protein>
    <submittedName>
        <fullName evidence="2">Uncharacterized protein</fullName>
    </submittedName>
</protein>
<feature type="transmembrane region" description="Helical" evidence="1">
    <location>
        <begin position="23"/>
        <end position="45"/>
    </location>
</feature>
<evidence type="ECO:0000313" key="3">
    <source>
        <dbReference type="Proteomes" id="UP000595046"/>
    </source>
</evidence>
<evidence type="ECO:0000313" key="2">
    <source>
        <dbReference type="EMBL" id="QPP07485.1"/>
    </source>
</evidence>
<dbReference type="RefSeq" id="WP_197351292.1">
    <property type="nucleotide sequence ID" value="NZ_CP048882.1"/>
</dbReference>
<dbReference type="AlphaFoldDB" id="A0A7T1T6V3"/>
<keyword evidence="1" id="KW-0472">Membrane</keyword>
<keyword evidence="3" id="KW-1185">Reference proteome</keyword>
<name>A0A7T1T6V3_9ACTN</name>
<organism evidence="2 3">
    <name type="scientific">Streptomyces bathyalis</name>
    <dbReference type="NCBI Taxonomy" id="2710756"/>
    <lineage>
        <taxon>Bacteria</taxon>
        <taxon>Bacillati</taxon>
        <taxon>Actinomycetota</taxon>
        <taxon>Actinomycetes</taxon>
        <taxon>Kitasatosporales</taxon>
        <taxon>Streptomycetaceae</taxon>
        <taxon>Streptomyces</taxon>
    </lineage>
</organism>
<feature type="transmembrane region" description="Helical" evidence="1">
    <location>
        <begin position="51"/>
        <end position="72"/>
    </location>
</feature>
<reference evidence="3" key="1">
    <citation type="submission" date="2020-02" db="EMBL/GenBank/DDBJ databases">
        <title>Streptomyces sp. ASO4wet.</title>
        <authorList>
            <person name="Risdian C."/>
            <person name="Landwehr W."/>
            <person name="Schupp P."/>
            <person name="Wink J."/>
        </authorList>
    </citation>
    <scope>NUCLEOTIDE SEQUENCE [LARGE SCALE GENOMIC DNA]</scope>
    <source>
        <strain evidence="3">ASO4wet</strain>
    </source>
</reference>
<dbReference type="EMBL" id="CP048882">
    <property type="protein sequence ID" value="QPP07485.1"/>
    <property type="molecule type" value="Genomic_DNA"/>
</dbReference>
<evidence type="ECO:0000256" key="1">
    <source>
        <dbReference type="SAM" id="Phobius"/>
    </source>
</evidence>
<keyword evidence="1" id="KW-0812">Transmembrane</keyword>
<keyword evidence="1" id="KW-1133">Transmembrane helix</keyword>
<dbReference type="Proteomes" id="UP000595046">
    <property type="component" value="Chromosome"/>
</dbReference>
<feature type="transmembrane region" description="Helical" evidence="1">
    <location>
        <begin position="84"/>
        <end position="105"/>
    </location>
</feature>
<dbReference type="KEGG" id="sbat:G4Z16_15060"/>
<proteinExistence type="predicted"/>
<accession>A0A7T1T6V3</accession>
<gene>
    <name evidence="2" type="ORF">G4Z16_15060</name>
</gene>